<dbReference type="AlphaFoldDB" id="A0A914GW66"/>
<sequence length="74" mass="8522">MLWSRFSNGARPKEPRDENAPPPPSKRLSIRQTHKPGMVTGLFIIDERVRRRLQTIGYTTPIIVCAKYAVFVQK</sequence>
<keyword evidence="2" id="KW-1185">Reference proteome</keyword>
<reference evidence="3" key="1">
    <citation type="submission" date="2022-11" db="UniProtKB">
        <authorList>
            <consortium name="WormBaseParasite"/>
        </authorList>
    </citation>
    <scope>IDENTIFICATION</scope>
</reference>
<name>A0A914GW66_GLORO</name>
<accession>A0A914GW66</accession>
<evidence type="ECO:0000313" key="3">
    <source>
        <dbReference type="WBParaSite" id="Gr19_v10_g11738.t1"/>
    </source>
</evidence>
<dbReference type="Proteomes" id="UP000887572">
    <property type="component" value="Unplaced"/>
</dbReference>
<dbReference type="WBParaSite" id="Gr19_v10_g11738.t1">
    <property type="protein sequence ID" value="Gr19_v10_g11738.t1"/>
    <property type="gene ID" value="Gr19_v10_g11738"/>
</dbReference>
<evidence type="ECO:0000313" key="2">
    <source>
        <dbReference type="Proteomes" id="UP000887572"/>
    </source>
</evidence>
<feature type="region of interest" description="Disordered" evidence="1">
    <location>
        <begin position="1"/>
        <end position="32"/>
    </location>
</feature>
<evidence type="ECO:0000256" key="1">
    <source>
        <dbReference type="SAM" id="MobiDB-lite"/>
    </source>
</evidence>
<protein>
    <submittedName>
        <fullName evidence="3">Uncharacterized protein</fullName>
    </submittedName>
</protein>
<organism evidence="2 3">
    <name type="scientific">Globodera rostochiensis</name>
    <name type="common">Golden nematode worm</name>
    <name type="synonym">Heterodera rostochiensis</name>
    <dbReference type="NCBI Taxonomy" id="31243"/>
    <lineage>
        <taxon>Eukaryota</taxon>
        <taxon>Metazoa</taxon>
        <taxon>Ecdysozoa</taxon>
        <taxon>Nematoda</taxon>
        <taxon>Chromadorea</taxon>
        <taxon>Rhabditida</taxon>
        <taxon>Tylenchina</taxon>
        <taxon>Tylenchomorpha</taxon>
        <taxon>Tylenchoidea</taxon>
        <taxon>Heteroderidae</taxon>
        <taxon>Heteroderinae</taxon>
        <taxon>Globodera</taxon>
    </lineage>
</organism>
<proteinExistence type="predicted"/>